<evidence type="ECO:0000313" key="12">
    <source>
        <dbReference type="Proteomes" id="UP000192578"/>
    </source>
</evidence>
<dbReference type="GO" id="GO:0046491">
    <property type="term" value="P:L-methylmalonyl-CoA metabolic process"/>
    <property type="evidence" value="ECO:0007669"/>
    <property type="project" value="TreeGrafter"/>
</dbReference>
<dbReference type="GO" id="GO:0004493">
    <property type="term" value="F:methylmalonyl-CoA epimerase activity"/>
    <property type="evidence" value="ECO:0007669"/>
    <property type="project" value="UniProtKB-EC"/>
</dbReference>
<evidence type="ECO:0000256" key="8">
    <source>
        <dbReference type="ARBA" id="ARBA00071337"/>
    </source>
</evidence>
<evidence type="ECO:0000256" key="3">
    <source>
        <dbReference type="ARBA" id="ARBA00023235"/>
    </source>
</evidence>
<dbReference type="InterPro" id="IPR037523">
    <property type="entry name" value="VOC_core"/>
</dbReference>
<accession>A0A9X6NF99</accession>
<dbReference type="GO" id="GO:0046872">
    <property type="term" value="F:metal ion binding"/>
    <property type="evidence" value="ECO:0007669"/>
    <property type="project" value="UniProtKB-KW"/>
</dbReference>
<evidence type="ECO:0000256" key="5">
    <source>
        <dbReference type="ARBA" id="ARBA00050406"/>
    </source>
</evidence>
<dbReference type="InterPro" id="IPR017515">
    <property type="entry name" value="MeMalonyl-CoA_epimerase"/>
</dbReference>
<comment type="caution">
    <text evidence="11">The sequence shown here is derived from an EMBL/GenBank/DDBJ whole genome shotgun (WGS) entry which is preliminary data.</text>
</comment>
<evidence type="ECO:0000313" key="11">
    <source>
        <dbReference type="EMBL" id="OWA51601.1"/>
    </source>
</evidence>
<dbReference type="Pfam" id="PF13669">
    <property type="entry name" value="Glyoxalase_4"/>
    <property type="match status" value="1"/>
</dbReference>
<comment type="function">
    <text evidence="6">Methylmalonyl-CoA epimerase involved in propionyl-CoA metabolism.</text>
</comment>
<evidence type="ECO:0000256" key="6">
    <source>
        <dbReference type="ARBA" id="ARBA00053742"/>
    </source>
</evidence>
<keyword evidence="3" id="KW-0413">Isomerase</keyword>
<proteinExistence type="inferred from homology"/>
<dbReference type="PANTHER" id="PTHR43048">
    <property type="entry name" value="METHYLMALONYL-COA EPIMERASE"/>
    <property type="match status" value="1"/>
</dbReference>
<keyword evidence="12" id="KW-1185">Reference proteome</keyword>
<evidence type="ECO:0000256" key="9">
    <source>
        <dbReference type="ARBA" id="ARBA00081771"/>
    </source>
</evidence>
<dbReference type="FunFam" id="3.10.180.10:FF:000003">
    <property type="entry name" value="Methylmalonyl-CoA epimerase, mitochondrial"/>
    <property type="match status" value="1"/>
</dbReference>
<protein>
    <recommendedName>
        <fullName evidence="8">Methylmalonyl-CoA epimerase, mitochondrial</fullName>
        <ecNumber evidence="7">5.1.99.1</ecNumber>
    </recommendedName>
    <alternativeName>
        <fullName evidence="9">DL-methylmalonyl-CoA racemase</fullName>
    </alternativeName>
</protein>
<dbReference type="SUPFAM" id="SSF54593">
    <property type="entry name" value="Glyoxalase/Bleomycin resistance protein/Dihydroxybiphenyl dioxygenase"/>
    <property type="match status" value="1"/>
</dbReference>
<sequence length="176" mass="19127">MFSRIVALSRSMPAKVYRELRRTHSTASSAAPAALWGLGRLNHVAIVTPNLEQARDMYRDVLGAKVSDITPLQEHGVYTVFVELPNSKIELLHPLGKESPVQAFLDKNKSGGIHHICIEVDDIDVAIAELTKRKVRVLGGGKPKIGAHGLPVVFLHPKDCGGVLIELELTSSGVKK</sequence>
<comment type="similarity">
    <text evidence="1">Belongs to the methylmalonyl-CoA epimerase family.</text>
</comment>
<dbReference type="PANTHER" id="PTHR43048:SF3">
    <property type="entry name" value="METHYLMALONYL-COA EPIMERASE, MITOCHONDRIAL"/>
    <property type="match status" value="1"/>
</dbReference>
<dbReference type="CDD" id="cd07249">
    <property type="entry name" value="MMCE"/>
    <property type="match status" value="1"/>
</dbReference>
<organism evidence="11 12">
    <name type="scientific">Hypsibius exemplaris</name>
    <name type="common">Freshwater tardigrade</name>
    <dbReference type="NCBI Taxonomy" id="2072580"/>
    <lineage>
        <taxon>Eukaryota</taxon>
        <taxon>Metazoa</taxon>
        <taxon>Ecdysozoa</taxon>
        <taxon>Tardigrada</taxon>
        <taxon>Eutardigrada</taxon>
        <taxon>Parachela</taxon>
        <taxon>Hypsibioidea</taxon>
        <taxon>Hypsibiidae</taxon>
        <taxon>Hypsibius</taxon>
    </lineage>
</organism>
<comment type="catalytic activity">
    <reaction evidence="5">
        <text>(R)-methylmalonyl-CoA = (S)-methylmalonyl-CoA</text>
        <dbReference type="Rhea" id="RHEA:20553"/>
        <dbReference type="ChEBI" id="CHEBI:57326"/>
        <dbReference type="ChEBI" id="CHEBI:57327"/>
        <dbReference type="EC" id="5.1.99.1"/>
    </reaction>
    <physiologicalReaction direction="right-to-left" evidence="5">
        <dbReference type="Rhea" id="RHEA:20555"/>
    </physiologicalReaction>
</comment>
<feature type="domain" description="VOC" evidence="10">
    <location>
        <begin position="40"/>
        <end position="170"/>
    </location>
</feature>
<dbReference type="PROSITE" id="PS51819">
    <property type="entry name" value="VOC"/>
    <property type="match status" value="1"/>
</dbReference>
<evidence type="ECO:0000256" key="4">
    <source>
        <dbReference type="ARBA" id="ARBA00023285"/>
    </source>
</evidence>
<dbReference type="InterPro" id="IPR051785">
    <property type="entry name" value="MMCE/EMCE_epimerase"/>
</dbReference>
<evidence type="ECO:0000256" key="1">
    <source>
        <dbReference type="ARBA" id="ARBA00009308"/>
    </source>
</evidence>
<reference evidence="12" key="1">
    <citation type="submission" date="2017-01" db="EMBL/GenBank/DDBJ databases">
        <title>Comparative genomics of anhydrobiosis in the tardigrade Hypsibius dujardini.</title>
        <authorList>
            <person name="Yoshida Y."/>
            <person name="Koutsovoulos G."/>
            <person name="Laetsch D."/>
            <person name="Stevens L."/>
            <person name="Kumar S."/>
            <person name="Horikawa D."/>
            <person name="Ishino K."/>
            <person name="Komine S."/>
            <person name="Tomita M."/>
            <person name="Blaxter M."/>
            <person name="Arakawa K."/>
        </authorList>
    </citation>
    <scope>NUCLEOTIDE SEQUENCE [LARGE SCALE GENOMIC DNA]</scope>
    <source>
        <strain evidence="12">Z151</strain>
    </source>
</reference>
<evidence type="ECO:0000256" key="7">
    <source>
        <dbReference type="ARBA" id="ARBA00066411"/>
    </source>
</evidence>
<gene>
    <name evidence="11" type="ORF">BV898_16076</name>
</gene>
<dbReference type="NCBIfam" id="TIGR03081">
    <property type="entry name" value="metmalonyl_epim"/>
    <property type="match status" value="1"/>
</dbReference>
<dbReference type="Proteomes" id="UP000192578">
    <property type="component" value="Unassembled WGS sequence"/>
</dbReference>
<keyword evidence="4" id="KW-0170">Cobalt</keyword>
<evidence type="ECO:0000259" key="10">
    <source>
        <dbReference type="PROSITE" id="PS51819"/>
    </source>
</evidence>
<dbReference type="InterPro" id="IPR029068">
    <property type="entry name" value="Glyas_Bleomycin-R_OHBP_Dase"/>
</dbReference>
<dbReference type="EC" id="5.1.99.1" evidence="7"/>
<evidence type="ECO:0000256" key="2">
    <source>
        <dbReference type="ARBA" id="ARBA00022723"/>
    </source>
</evidence>
<dbReference type="AlphaFoldDB" id="A0A9X6NF99"/>
<dbReference type="EMBL" id="MTYJ01000232">
    <property type="protein sequence ID" value="OWA51601.1"/>
    <property type="molecule type" value="Genomic_DNA"/>
</dbReference>
<dbReference type="Gene3D" id="3.10.180.10">
    <property type="entry name" value="2,3-Dihydroxybiphenyl 1,2-Dioxygenase, domain 1"/>
    <property type="match status" value="1"/>
</dbReference>
<name>A0A9X6NF99_HYPEX</name>
<dbReference type="GO" id="GO:0005739">
    <property type="term" value="C:mitochondrion"/>
    <property type="evidence" value="ECO:0007669"/>
    <property type="project" value="TreeGrafter"/>
</dbReference>
<dbReference type="OrthoDB" id="16820at2759"/>
<keyword evidence="2" id="KW-0479">Metal-binding</keyword>